<dbReference type="EMBL" id="MU854424">
    <property type="protein sequence ID" value="KAK4038602.1"/>
    <property type="molecule type" value="Genomic_DNA"/>
</dbReference>
<accession>A0AAN6SQ92</accession>
<comment type="caution">
    <text evidence="1">The sequence shown here is derived from an EMBL/GenBank/DDBJ whole genome shotgun (WGS) entry which is preliminary data.</text>
</comment>
<evidence type="ECO:0000313" key="1">
    <source>
        <dbReference type="EMBL" id="KAK4038602.1"/>
    </source>
</evidence>
<dbReference type="Proteomes" id="UP001303115">
    <property type="component" value="Unassembled WGS sequence"/>
</dbReference>
<keyword evidence="2" id="KW-1185">Reference proteome</keyword>
<name>A0AAN6SQ92_9PEZI</name>
<evidence type="ECO:0000313" key="2">
    <source>
        <dbReference type="Proteomes" id="UP001303115"/>
    </source>
</evidence>
<dbReference type="AlphaFoldDB" id="A0AAN6SQ92"/>
<proteinExistence type="predicted"/>
<organism evidence="1 2">
    <name type="scientific">Parachaetomium inaequale</name>
    <dbReference type="NCBI Taxonomy" id="2588326"/>
    <lineage>
        <taxon>Eukaryota</taxon>
        <taxon>Fungi</taxon>
        <taxon>Dikarya</taxon>
        <taxon>Ascomycota</taxon>
        <taxon>Pezizomycotina</taxon>
        <taxon>Sordariomycetes</taxon>
        <taxon>Sordariomycetidae</taxon>
        <taxon>Sordariales</taxon>
        <taxon>Chaetomiaceae</taxon>
        <taxon>Parachaetomium</taxon>
    </lineage>
</organism>
<gene>
    <name evidence="1" type="ORF">C8A01DRAFT_37438</name>
</gene>
<protein>
    <submittedName>
        <fullName evidence="1">Uncharacterized protein</fullName>
    </submittedName>
</protein>
<sequence length="110" mass="12431">MSDLILRALSSSRLNDGSGKRPRELKNQDKVLILLFQLLRALTRSMGDLLTKAGLLLPYILAALDTLTTTIRREPMLMVQDSLNFTDAIGRKYTLQYEHFKNLRVGIPAT</sequence>
<reference evidence="2" key="1">
    <citation type="journal article" date="2023" name="Mol. Phylogenet. Evol.">
        <title>Genome-scale phylogeny and comparative genomics of the fungal order Sordariales.</title>
        <authorList>
            <person name="Hensen N."/>
            <person name="Bonometti L."/>
            <person name="Westerberg I."/>
            <person name="Brannstrom I.O."/>
            <person name="Guillou S."/>
            <person name="Cros-Aarteil S."/>
            <person name="Calhoun S."/>
            <person name="Haridas S."/>
            <person name="Kuo A."/>
            <person name="Mondo S."/>
            <person name="Pangilinan J."/>
            <person name="Riley R."/>
            <person name="LaButti K."/>
            <person name="Andreopoulos B."/>
            <person name="Lipzen A."/>
            <person name="Chen C."/>
            <person name="Yan M."/>
            <person name="Daum C."/>
            <person name="Ng V."/>
            <person name="Clum A."/>
            <person name="Steindorff A."/>
            <person name="Ohm R.A."/>
            <person name="Martin F."/>
            <person name="Silar P."/>
            <person name="Natvig D.O."/>
            <person name="Lalanne C."/>
            <person name="Gautier V."/>
            <person name="Ament-Velasquez S.L."/>
            <person name="Kruys A."/>
            <person name="Hutchinson M.I."/>
            <person name="Powell A.J."/>
            <person name="Barry K."/>
            <person name="Miller A.N."/>
            <person name="Grigoriev I.V."/>
            <person name="Debuchy R."/>
            <person name="Gladieux P."/>
            <person name="Hiltunen Thoren M."/>
            <person name="Johannesson H."/>
        </authorList>
    </citation>
    <scope>NUCLEOTIDE SEQUENCE [LARGE SCALE GENOMIC DNA]</scope>
    <source>
        <strain evidence="2">CBS 284.82</strain>
    </source>
</reference>